<sequence length="73" mass="8705">MKLYKSFRLANLLRMKNINLFPAIQPEGHSQQIFMKQQKIWFWSADIWGTQMSNKRNGIYVRPAIITSLQKHI</sequence>
<keyword evidence="2" id="KW-1185">Reference proteome</keyword>
<protein>
    <submittedName>
        <fullName evidence="1">Uncharacterized protein</fullName>
    </submittedName>
</protein>
<evidence type="ECO:0000313" key="1">
    <source>
        <dbReference type="EMBL" id="MBB4037434.1"/>
    </source>
</evidence>
<name>A0A840CUS5_9BACT</name>
<evidence type="ECO:0000313" key="2">
    <source>
        <dbReference type="Proteomes" id="UP000555103"/>
    </source>
</evidence>
<accession>A0A840CUS5</accession>
<proteinExistence type="predicted"/>
<organism evidence="1 2">
    <name type="scientific">Dysgonomonas hofstadii</name>
    <dbReference type="NCBI Taxonomy" id="637886"/>
    <lineage>
        <taxon>Bacteria</taxon>
        <taxon>Pseudomonadati</taxon>
        <taxon>Bacteroidota</taxon>
        <taxon>Bacteroidia</taxon>
        <taxon>Bacteroidales</taxon>
        <taxon>Dysgonomonadaceae</taxon>
        <taxon>Dysgonomonas</taxon>
    </lineage>
</organism>
<dbReference type="Proteomes" id="UP000555103">
    <property type="component" value="Unassembled WGS sequence"/>
</dbReference>
<gene>
    <name evidence="1" type="ORF">GGR21_003351</name>
</gene>
<dbReference type="AlphaFoldDB" id="A0A840CUS5"/>
<dbReference type="EMBL" id="JACIEP010000014">
    <property type="protein sequence ID" value="MBB4037434.1"/>
    <property type="molecule type" value="Genomic_DNA"/>
</dbReference>
<comment type="caution">
    <text evidence="1">The sequence shown here is derived from an EMBL/GenBank/DDBJ whole genome shotgun (WGS) entry which is preliminary data.</text>
</comment>
<reference evidence="1 2" key="1">
    <citation type="submission" date="2020-08" db="EMBL/GenBank/DDBJ databases">
        <title>Genomic Encyclopedia of Type Strains, Phase IV (KMG-IV): sequencing the most valuable type-strain genomes for metagenomic binning, comparative biology and taxonomic classification.</title>
        <authorList>
            <person name="Goeker M."/>
        </authorList>
    </citation>
    <scope>NUCLEOTIDE SEQUENCE [LARGE SCALE GENOMIC DNA]</scope>
    <source>
        <strain evidence="1 2">DSM 104969</strain>
    </source>
</reference>